<feature type="domain" description="G-protein coupled receptors family 1 profile" evidence="12">
    <location>
        <begin position="39"/>
        <end position="284"/>
    </location>
</feature>
<keyword evidence="10" id="KW-0297">G-protein coupled receptor</keyword>
<organism evidence="13 14">
    <name type="scientific">Ornithorhynchus anatinus</name>
    <name type="common">Duckbill platypus</name>
    <dbReference type="NCBI Taxonomy" id="9258"/>
    <lineage>
        <taxon>Eukaryota</taxon>
        <taxon>Metazoa</taxon>
        <taxon>Chordata</taxon>
        <taxon>Craniata</taxon>
        <taxon>Vertebrata</taxon>
        <taxon>Euteleostomi</taxon>
        <taxon>Mammalia</taxon>
        <taxon>Monotremata</taxon>
        <taxon>Ornithorhynchidae</taxon>
        <taxon>Ornithorhynchus</taxon>
    </lineage>
</organism>
<dbReference type="InterPro" id="IPR017452">
    <property type="entry name" value="GPCR_Rhodpsn_7TM"/>
</dbReference>
<evidence type="ECO:0000256" key="5">
    <source>
        <dbReference type="ARBA" id="ARBA00022692"/>
    </source>
</evidence>
<evidence type="ECO:0000256" key="9">
    <source>
        <dbReference type="ARBA" id="ARBA00023224"/>
    </source>
</evidence>
<comment type="subcellular location">
    <subcellularLocation>
        <location evidence="2 11">Cell membrane</location>
        <topology evidence="2 11">Multi-pass membrane protein</topology>
    </subcellularLocation>
</comment>
<dbReference type="Ensembl" id="ENSOANT00000013273.2">
    <property type="protein sequence ID" value="ENSOANP00000013270.2"/>
    <property type="gene ID" value="ENSOANG00000008350.2"/>
</dbReference>
<dbReference type="GO" id="GO:0004930">
    <property type="term" value="F:G protein-coupled receptor activity"/>
    <property type="evidence" value="ECO:0007669"/>
    <property type="project" value="UniProtKB-KW"/>
</dbReference>
<feature type="transmembrane region" description="Helical" evidence="11">
    <location>
        <begin position="267"/>
        <end position="286"/>
    </location>
</feature>
<evidence type="ECO:0000313" key="13">
    <source>
        <dbReference type="Ensembl" id="ENSOANP00000013270.2"/>
    </source>
</evidence>
<dbReference type="InParanoid" id="F7CET8"/>
<reference evidence="13" key="3">
    <citation type="submission" date="2025-09" db="UniProtKB">
        <authorList>
            <consortium name="Ensembl"/>
        </authorList>
    </citation>
    <scope>IDENTIFICATION</scope>
    <source>
        <strain evidence="13">Glennie</strain>
    </source>
</reference>
<dbReference type="PRINTS" id="PR00245">
    <property type="entry name" value="OLFACTORYR"/>
</dbReference>
<evidence type="ECO:0000256" key="11">
    <source>
        <dbReference type="RuleBase" id="RU363047"/>
    </source>
</evidence>
<keyword evidence="6 11" id="KW-0552">Olfaction</keyword>
<comment type="function">
    <text evidence="1">Odorant receptor.</text>
</comment>
<evidence type="ECO:0000256" key="4">
    <source>
        <dbReference type="ARBA" id="ARBA00022606"/>
    </source>
</evidence>
<dbReference type="PROSITE" id="PS50262">
    <property type="entry name" value="G_PROTEIN_RECEP_F1_2"/>
    <property type="match status" value="1"/>
</dbReference>
<evidence type="ECO:0000256" key="6">
    <source>
        <dbReference type="ARBA" id="ARBA00022725"/>
    </source>
</evidence>
<dbReference type="InterPro" id="IPR000725">
    <property type="entry name" value="Olfact_rcpt"/>
</dbReference>
<keyword evidence="5 10" id="KW-0812">Transmembrane</keyword>
<comment type="similarity">
    <text evidence="10">Belongs to the G-protein coupled receptor 1 family.</text>
</comment>
<feature type="transmembrane region" description="Helical" evidence="11">
    <location>
        <begin position="194"/>
        <end position="220"/>
    </location>
</feature>
<keyword evidence="7 11" id="KW-1133">Transmembrane helix</keyword>
<evidence type="ECO:0000256" key="3">
    <source>
        <dbReference type="ARBA" id="ARBA00022475"/>
    </source>
</evidence>
<feature type="transmembrane region" description="Helical" evidence="11">
    <location>
        <begin position="232"/>
        <end position="255"/>
    </location>
</feature>
<protein>
    <recommendedName>
        <fullName evidence="11">Olfactory receptor</fullName>
    </recommendedName>
</protein>
<feature type="transmembrane region" description="Helical" evidence="11">
    <location>
        <begin position="58"/>
        <end position="78"/>
    </location>
</feature>
<evidence type="ECO:0000256" key="2">
    <source>
        <dbReference type="ARBA" id="ARBA00004651"/>
    </source>
</evidence>
<reference evidence="13" key="2">
    <citation type="submission" date="2025-08" db="UniProtKB">
        <authorList>
            <consortium name="Ensembl"/>
        </authorList>
    </citation>
    <scope>IDENTIFICATION</scope>
    <source>
        <strain evidence="13">Glennie</strain>
    </source>
</reference>
<keyword evidence="4 11" id="KW-0716">Sensory transduction</keyword>
<dbReference type="GO" id="GO:0005549">
    <property type="term" value="F:odorant binding"/>
    <property type="evidence" value="ECO:0000318"/>
    <property type="project" value="GO_Central"/>
</dbReference>
<dbReference type="PANTHER" id="PTHR26453">
    <property type="entry name" value="OLFACTORY RECEPTOR"/>
    <property type="match status" value="1"/>
</dbReference>
<evidence type="ECO:0000256" key="7">
    <source>
        <dbReference type="ARBA" id="ARBA00022989"/>
    </source>
</evidence>
<dbReference type="GeneTree" id="ENSGT01050000244828"/>
<dbReference type="GO" id="GO:0005886">
    <property type="term" value="C:plasma membrane"/>
    <property type="evidence" value="ECO:0007669"/>
    <property type="project" value="UniProtKB-SubCell"/>
</dbReference>
<keyword evidence="8 11" id="KW-0472">Membrane</keyword>
<dbReference type="AlphaFoldDB" id="F7CET8"/>
<dbReference type="PROSITE" id="PS00237">
    <property type="entry name" value="G_PROTEIN_RECEP_F1_1"/>
    <property type="match status" value="1"/>
</dbReference>
<keyword evidence="14" id="KW-1185">Reference proteome</keyword>
<dbReference type="FunFam" id="1.20.1070.10:FF:000037">
    <property type="entry name" value="Olfactory receptor"/>
    <property type="match status" value="1"/>
</dbReference>
<proteinExistence type="inferred from homology"/>
<evidence type="ECO:0000256" key="10">
    <source>
        <dbReference type="RuleBase" id="RU000688"/>
    </source>
</evidence>
<dbReference type="PRINTS" id="PR00237">
    <property type="entry name" value="GPCRRHODOPSN"/>
</dbReference>
<dbReference type="InterPro" id="IPR000276">
    <property type="entry name" value="GPCR_Rhodpsn"/>
</dbReference>
<dbReference type="OMA" id="RYATICI"/>
<dbReference type="Proteomes" id="UP000002279">
    <property type="component" value="Chromosome X3"/>
</dbReference>
<evidence type="ECO:0000259" key="12">
    <source>
        <dbReference type="PROSITE" id="PS50262"/>
    </source>
</evidence>
<name>F7CET8_ORNAN</name>
<dbReference type="GO" id="GO:0004984">
    <property type="term" value="F:olfactory receptor activity"/>
    <property type="evidence" value="ECO:0000318"/>
    <property type="project" value="GO_Central"/>
</dbReference>
<dbReference type="HOGENOM" id="CLU_012526_0_1_1"/>
<dbReference type="Gene3D" id="1.20.1070.10">
    <property type="entry name" value="Rhodopsin 7-helix transmembrane proteins"/>
    <property type="match status" value="1"/>
</dbReference>
<feature type="transmembrane region" description="Helical" evidence="11">
    <location>
        <begin position="30"/>
        <end position="49"/>
    </location>
</feature>
<dbReference type="SUPFAM" id="SSF81321">
    <property type="entry name" value="Family A G protein-coupled receptor-like"/>
    <property type="match status" value="1"/>
</dbReference>
<evidence type="ECO:0000256" key="1">
    <source>
        <dbReference type="ARBA" id="ARBA00002936"/>
    </source>
</evidence>
<evidence type="ECO:0000313" key="14">
    <source>
        <dbReference type="Proteomes" id="UP000002279"/>
    </source>
</evidence>
<keyword evidence="10" id="KW-0675">Receptor</keyword>
<keyword evidence="9 10" id="KW-0807">Transducer</keyword>
<reference evidence="13 14" key="1">
    <citation type="journal article" date="2008" name="Nature">
        <title>Genome analysis of the platypus reveals unique signatures of evolution.</title>
        <authorList>
            <person name="Warren W.C."/>
            <person name="Hillier L.W."/>
            <person name="Marshall Graves J.A."/>
            <person name="Birney E."/>
            <person name="Ponting C.P."/>
            <person name="Grutzner F."/>
            <person name="Belov K."/>
            <person name="Miller W."/>
            <person name="Clarke L."/>
            <person name="Chinwalla A.T."/>
            <person name="Yang S.P."/>
            <person name="Heger A."/>
            <person name="Locke D.P."/>
            <person name="Miethke P."/>
            <person name="Waters P.D."/>
            <person name="Veyrunes F."/>
            <person name="Fulton L."/>
            <person name="Fulton B."/>
            <person name="Graves T."/>
            <person name="Wallis J."/>
            <person name="Puente X.S."/>
            <person name="Lopez-Otin C."/>
            <person name="Ordonez G.R."/>
            <person name="Eichler E.E."/>
            <person name="Chen L."/>
            <person name="Cheng Z."/>
            <person name="Deakin J.E."/>
            <person name="Alsop A."/>
            <person name="Thompson K."/>
            <person name="Kirby P."/>
            <person name="Papenfuss A.T."/>
            <person name="Wakefield M.J."/>
            <person name="Olender T."/>
            <person name="Lancet D."/>
            <person name="Huttley G.A."/>
            <person name="Smit A.F."/>
            <person name="Pask A."/>
            <person name="Temple-Smith P."/>
            <person name="Batzer M.A."/>
            <person name="Walker J.A."/>
            <person name="Konkel M.K."/>
            <person name="Harris R.S."/>
            <person name="Whittington C.M."/>
            <person name="Wong E.S."/>
            <person name="Gemmell N.J."/>
            <person name="Buschiazzo E."/>
            <person name="Vargas Jentzsch I.M."/>
            <person name="Merkel A."/>
            <person name="Schmitz J."/>
            <person name="Zemann A."/>
            <person name="Churakov G."/>
            <person name="Kriegs J.O."/>
            <person name="Brosius J."/>
            <person name="Murchison E.P."/>
            <person name="Sachidanandam R."/>
            <person name="Smith C."/>
            <person name="Hannon G.J."/>
            <person name="Tsend-Ayush E."/>
            <person name="McMillan D."/>
            <person name="Attenborough R."/>
            <person name="Rens W."/>
            <person name="Ferguson-Smith M."/>
            <person name="Lefevre C.M."/>
            <person name="Sharp J.A."/>
            <person name="Nicholas K.R."/>
            <person name="Ray D.A."/>
            <person name="Kube M."/>
            <person name="Reinhardt R."/>
            <person name="Pringle T.H."/>
            <person name="Taylor J."/>
            <person name="Jones R.C."/>
            <person name="Nixon B."/>
            <person name="Dacheux J.L."/>
            <person name="Niwa H."/>
            <person name="Sekita Y."/>
            <person name="Huang X."/>
            <person name="Stark A."/>
            <person name="Kheradpour P."/>
            <person name="Kellis M."/>
            <person name="Flicek P."/>
            <person name="Chen Y."/>
            <person name="Webber C."/>
            <person name="Hardison R."/>
            <person name="Nelson J."/>
            <person name="Hallsworth-Pepin K."/>
            <person name="Delehaunty K."/>
            <person name="Markovic C."/>
            <person name="Minx P."/>
            <person name="Feng Y."/>
            <person name="Kremitzki C."/>
            <person name="Mitreva M."/>
            <person name="Glasscock J."/>
            <person name="Wylie T."/>
            <person name="Wohldmann P."/>
            <person name="Thiru P."/>
            <person name="Nhan M.N."/>
            <person name="Pohl C.S."/>
            <person name="Smith S.M."/>
            <person name="Hou S."/>
            <person name="Nefedov M."/>
            <person name="de Jong P.J."/>
            <person name="Renfree M.B."/>
            <person name="Mardis E.R."/>
            <person name="Wilson R.K."/>
        </authorList>
    </citation>
    <scope>NUCLEOTIDE SEQUENCE [LARGE SCALE GENOMIC DNA]</scope>
    <source>
        <strain evidence="13 14">Glennie</strain>
    </source>
</reference>
<sequence>MANRTAVTGFLLLGFSEVREVRLVQAAPFLPVYLAALTGNLLVVAVTALDRRLRAPMYFFLGHLSVLDLCYISVTVPQSVHNSLTDNRSISFLGCVFQLFFLLLFAFSELYFLTAMSYDRYAAICRPLRYGVIMDRGACGKMAAASWLGGTVSAATHAAATFSAGFGGSDNGGSMPAMLKLACVDVRANEIQLFVGTLVLILLPLSLITVSYGSIARAVLRIKSPRVWRKALGTCGSHLLVVTLFYGSITAVYVWPGSSFSGTWDKFLTLFYTVVTPTLNPLIYTLRNKDMKGAVRRILGKVPPGASIQGILSFVS</sequence>
<keyword evidence="3 11" id="KW-1003">Cell membrane</keyword>
<dbReference type="Bgee" id="ENSOANG00000008350">
    <property type="expression patterns" value="Expressed in testis"/>
</dbReference>
<evidence type="ECO:0000256" key="8">
    <source>
        <dbReference type="ARBA" id="ARBA00023136"/>
    </source>
</evidence>
<feature type="transmembrane region" description="Helical" evidence="11">
    <location>
        <begin position="90"/>
        <end position="113"/>
    </location>
</feature>
<dbReference type="Pfam" id="PF13853">
    <property type="entry name" value="7tm_4"/>
    <property type="match status" value="1"/>
</dbReference>
<feature type="transmembrane region" description="Helical" evidence="11">
    <location>
        <begin position="144"/>
        <end position="166"/>
    </location>
</feature>
<accession>F7CET8</accession>